<dbReference type="InterPro" id="IPR006151">
    <property type="entry name" value="Shikm_DH/Glu-tRNA_Rdtase"/>
</dbReference>
<feature type="binding site" evidence="8">
    <location>
        <begin position="50"/>
        <end position="53"/>
    </location>
    <ligand>
        <name>substrate</name>
    </ligand>
</feature>
<name>A0ABW3RKN0_9SPHI</name>
<evidence type="ECO:0000256" key="8">
    <source>
        <dbReference type="HAMAP-Rule" id="MF_00087"/>
    </source>
</evidence>
<dbReference type="Gene3D" id="3.30.460.30">
    <property type="entry name" value="Glutamyl-tRNA reductase, N-terminal domain"/>
    <property type="match status" value="1"/>
</dbReference>
<dbReference type="EC" id="1.2.1.70" evidence="3 8"/>
<feature type="active site" description="Nucleophile" evidence="8">
    <location>
        <position position="51"/>
    </location>
</feature>
<proteinExistence type="inferred from homology"/>
<evidence type="ECO:0000313" key="14">
    <source>
        <dbReference type="Proteomes" id="UP001597205"/>
    </source>
</evidence>
<dbReference type="InterPro" id="IPR036343">
    <property type="entry name" value="GluRdtase_N_sf"/>
</dbReference>
<feature type="binding site" evidence="8">
    <location>
        <position position="113"/>
    </location>
    <ligand>
        <name>substrate</name>
    </ligand>
</feature>
<dbReference type="InterPro" id="IPR015895">
    <property type="entry name" value="4pyrrol_synth_GluRdtase_N"/>
</dbReference>
<comment type="catalytic activity">
    <reaction evidence="7 8 9">
        <text>(S)-4-amino-5-oxopentanoate + tRNA(Glu) + NADP(+) = L-glutamyl-tRNA(Glu) + NADPH + H(+)</text>
        <dbReference type="Rhea" id="RHEA:12344"/>
        <dbReference type="Rhea" id="RHEA-COMP:9663"/>
        <dbReference type="Rhea" id="RHEA-COMP:9680"/>
        <dbReference type="ChEBI" id="CHEBI:15378"/>
        <dbReference type="ChEBI" id="CHEBI:57501"/>
        <dbReference type="ChEBI" id="CHEBI:57783"/>
        <dbReference type="ChEBI" id="CHEBI:58349"/>
        <dbReference type="ChEBI" id="CHEBI:78442"/>
        <dbReference type="ChEBI" id="CHEBI:78520"/>
        <dbReference type="EC" id="1.2.1.70"/>
    </reaction>
</comment>
<dbReference type="HAMAP" id="MF_00087">
    <property type="entry name" value="Glu_tRNA_reductase"/>
    <property type="match status" value="1"/>
</dbReference>
<accession>A0ABW3RKN0</accession>
<evidence type="ECO:0000256" key="1">
    <source>
        <dbReference type="ARBA" id="ARBA00005059"/>
    </source>
</evidence>
<evidence type="ECO:0000256" key="6">
    <source>
        <dbReference type="ARBA" id="ARBA00023244"/>
    </source>
</evidence>
<evidence type="ECO:0000256" key="9">
    <source>
        <dbReference type="RuleBase" id="RU000584"/>
    </source>
</evidence>
<evidence type="ECO:0000259" key="10">
    <source>
        <dbReference type="Pfam" id="PF00745"/>
    </source>
</evidence>
<dbReference type="RefSeq" id="WP_380895573.1">
    <property type="nucleotide sequence ID" value="NZ_JBHTKY010000008.1"/>
</dbReference>
<dbReference type="InterPro" id="IPR036453">
    <property type="entry name" value="GluRdtase_dimer_dom_sf"/>
</dbReference>
<feature type="site" description="Important for activity" evidence="8">
    <location>
        <position position="103"/>
    </location>
</feature>
<dbReference type="PANTHER" id="PTHR43013:SF1">
    <property type="entry name" value="GLUTAMYL-TRNA REDUCTASE"/>
    <property type="match status" value="1"/>
</dbReference>
<dbReference type="Gene3D" id="3.40.50.720">
    <property type="entry name" value="NAD(P)-binding Rossmann-like Domain"/>
    <property type="match status" value="1"/>
</dbReference>
<sequence>MKNLKVIAFTHKHVDLKDLGNLVICNEELDSRLINLKNNLDIPEIFYIGTCNRVEFVFYGSHELNDDFVVQFLDSMNFCVPAERMQCYLGQVNRYSGLDALNHLFRTSCSMESLVVGEKEILAQIRRAYDRCKAAGFTGDFLRLMMDRLVKTAKEVYTYTNISRNPISVVSLAYRKLREVKLQENPRILVIGSGETNQNLAKYLKKHKYSNFTIFNRTVANAQPLAEELQAQVYPLSELKNYKKGFDVMITCTGAPEAIIHEDLYESLLNGEDDKKVIVDLAIPNDIDAAVIAKHPIHYIEVSSLQQIAEKNIQERYSELENAEKIIEHNIKEFLPILKQRRVEVAMKEVPEKIKEIKAMALSEVFANEVEQLDPAAREVLNKVINYMEKKYIKVPMVMAKEILVKSAESESN</sequence>
<feature type="binding site" evidence="8">
    <location>
        <position position="124"/>
    </location>
    <ligand>
        <name>substrate</name>
    </ligand>
</feature>
<comment type="function">
    <text evidence="8">Catalyzes the NADPH-dependent reduction of glutamyl-tRNA(Glu) to glutamate 1-semialdehyde (GSA).</text>
</comment>
<comment type="miscellaneous">
    <text evidence="8">During catalysis, the active site Cys acts as a nucleophile attacking the alpha-carbonyl group of tRNA-bound glutamate with the formation of a thioester intermediate between enzyme and glutamate, and the concomitant release of tRNA(Glu). The thioester intermediate is finally reduced by direct hydride transfer from NADPH, to form the product GSA.</text>
</comment>
<evidence type="ECO:0000313" key="13">
    <source>
        <dbReference type="EMBL" id="MFD1165497.1"/>
    </source>
</evidence>
<dbReference type="SUPFAM" id="SSF69742">
    <property type="entry name" value="Glutamyl tRNA-reductase catalytic, N-terminal domain"/>
    <property type="match status" value="1"/>
</dbReference>
<dbReference type="GO" id="GO:0008883">
    <property type="term" value="F:glutamyl-tRNA reductase activity"/>
    <property type="evidence" value="ECO:0007669"/>
    <property type="project" value="UniProtKB-EC"/>
</dbReference>
<evidence type="ECO:0000256" key="3">
    <source>
        <dbReference type="ARBA" id="ARBA00012970"/>
    </source>
</evidence>
<evidence type="ECO:0000259" key="11">
    <source>
        <dbReference type="Pfam" id="PF01488"/>
    </source>
</evidence>
<dbReference type="Pfam" id="PF00745">
    <property type="entry name" value="GlutR_dimer"/>
    <property type="match status" value="1"/>
</dbReference>
<keyword evidence="14" id="KW-1185">Reference proteome</keyword>
<gene>
    <name evidence="8 13" type="primary">hemA</name>
    <name evidence="13" type="ORF">ACFQ2C_07760</name>
</gene>
<feature type="domain" description="Tetrapyrrole biosynthesis glutamyl-tRNA reductase dimerisation" evidence="10">
    <location>
        <begin position="323"/>
        <end position="403"/>
    </location>
</feature>
<evidence type="ECO:0000259" key="12">
    <source>
        <dbReference type="Pfam" id="PF05201"/>
    </source>
</evidence>
<dbReference type="NCBIfam" id="TIGR01035">
    <property type="entry name" value="hemA"/>
    <property type="match status" value="1"/>
</dbReference>
<dbReference type="PIRSF" id="PIRSF000445">
    <property type="entry name" value="4pyrrol_synth_GluRdtase"/>
    <property type="match status" value="1"/>
</dbReference>
<keyword evidence="6 8" id="KW-0627">Porphyrin biosynthesis</keyword>
<feature type="binding site" evidence="8">
    <location>
        <begin position="192"/>
        <end position="197"/>
    </location>
    <ligand>
        <name>NADP(+)</name>
        <dbReference type="ChEBI" id="CHEBI:58349"/>
    </ligand>
</feature>
<dbReference type="Pfam" id="PF05201">
    <property type="entry name" value="GlutR_N"/>
    <property type="match status" value="1"/>
</dbReference>
<feature type="domain" description="Quinate/shikimate 5-dehydrogenase/glutamyl-tRNA reductase" evidence="11">
    <location>
        <begin position="184"/>
        <end position="308"/>
    </location>
</feature>
<dbReference type="InterPro" id="IPR015896">
    <property type="entry name" value="4pyrrol_synth_GluRdtase_dimer"/>
</dbReference>
<comment type="caution">
    <text evidence="13">The sequence shown here is derived from an EMBL/GenBank/DDBJ whole genome shotgun (WGS) entry which is preliminary data.</text>
</comment>
<dbReference type="SUPFAM" id="SSF51735">
    <property type="entry name" value="NAD(P)-binding Rossmann-fold domains"/>
    <property type="match status" value="1"/>
</dbReference>
<feature type="domain" description="Glutamyl-tRNA reductase N-terminal" evidence="12">
    <location>
        <begin position="7"/>
        <end position="160"/>
    </location>
</feature>
<dbReference type="PANTHER" id="PTHR43013">
    <property type="entry name" value="GLUTAMYL-TRNA REDUCTASE"/>
    <property type="match status" value="1"/>
</dbReference>
<comment type="similarity">
    <text evidence="2 8 9">Belongs to the glutamyl-tRNA reductase family.</text>
</comment>
<dbReference type="EMBL" id="JBHTKY010000008">
    <property type="protein sequence ID" value="MFD1165497.1"/>
    <property type="molecule type" value="Genomic_DNA"/>
</dbReference>
<comment type="domain">
    <text evidence="8">Possesses an unusual extended V-shaped dimeric structure with each monomer consisting of three distinct domains arranged along a curved 'spinal' alpha-helix. The N-terminal catalytic domain specifically recognizes the glutamate moiety of the substrate. The second domain is the NADPH-binding domain, and the third C-terminal domain is responsible for dimerization.</text>
</comment>
<evidence type="ECO:0000256" key="4">
    <source>
        <dbReference type="ARBA" id="ARBA00022857"/>
    </source>
</evidence>
<dbReference type="Proteomes" id="UP001597205">
    <property type="component" value="Unassembled WGS sequence"/>
</dbReference>
<dbReference type="InterPro" id="IPR036291">
    <property type="entry name" value="NAD(P)-bd_dom_sf"/>
</dbReference>
<reference evidence="14" key="1">
    <citation type="journal article" date="2019" name="Int. J. Syst. Evol. Microbiol.">
        <title>The Global Catalogue of Microorganisms (GCM) 10K type strain sequencing project: providing services to taxonomists for standard genome sequencing and annotation.</title>
        <authorList>
            <consortium name="The Broad Institute Genomics Platform"/>
            <consortium name="The Broad Institute Genome Sequencing Center for Infectious Disease"/>
            <person name="Wu L."/>
            <person name="Ma J."/>
        </authorList>
    </citation>
    <scope>NUCLEOTIDE SEQUENCE [LARGE SCALE GENOMIC DNA]</scope>
    <source>
        <strain evidence="14">CCUG 52468</strain>
    </source>
</reference>
<comment type="subunit">
    <text evidence="8">Homodimer.</text>
</comment>
<dbReference type="SUPFAM" id="SSF69075">
    <property type="entry name" value="Glutamyl tRNA-reductase dimerization domain"/>
    <property type="match status" value="1"/>
</dbReference>
<evidence type="ECO:0000256" key="5">
    <source>
        <dbReference type="ARBA" id="ARBA00023002"/>
    </source>
</evidence>
<keyword evidence="5 8" id="KW-0560">Oxidoreductase</keyword>
<protein>
    <recommendedName>
        <fullName evidence="3 8">Glutamyl-tRNA reductase</fullName>
        <shortName evidence="8">GluTR</shortName>
        <ecNumber evidence="3 8">1.2.1.70</ecNumber>
    </recommendedName>
</protein>
<evidence type="ECO:0000256" key="2">
    <source>
        <dbReference type="ARBA" id="ARBA00005916"/>
    </source>
</evidence>
<comment type="pathway">
    <text evidence="1 8 9">Porphyrin-containing compound metabolism; protoporphyrin-IX biosynthesis; 5-aminolevulinate from L-glutamyl-tRNA(Glu): step 1/2.</text>
</comment>
<organism evidence="13 14">
    <name type="scientific">Sphingobacterium daejeonense</name>
    <dbReference type="NCBI Taxonomy" id="371142"/>
    <lineage>
        <taxon>Bacteria</taxon>
        <taxon>Pseudomonadati</taxon>
        <taxon>Bacteroidota</taxon>
        <taxon>Sphingobacteriia</taxon>
        <taxon>Sphingobacteriales</taxon>
        <taxon>Sphingobacteriaceae</taxon>
        <taxon>Sphingobacterium</taxon>
    </lineage>
</organism>
<keyword evidence="4 8" id="KW-0521">NADP</keyword>
<dbReference type="Pfam" id="PF01488">
    <property type="entry name" value="Shikimate_DH"/>
    <property type="match status" value="1"/>
</dbReference>
<evidence type="ECO:0000256" key="7">
    <source>
        <dbReference type="ARBA" id="ARBA00047464"/>
    </source>
</evidence>
<feature type="binding site" evidence="8">
    <location>
        <begin position="118"/>
        <end position="120"/>
    </location>
    <ligand>
        <name>substrate</name>
    </ligand>
</feature>
<dbReference type="InterPro" id="IPR000343">
    <property type="entry name" value="4pyrrol_synth_GluRdtase"/>
</dbReference>